<comment type="similarity">
    <text evidence="1 5">Belongs to the peptidase S41A family.</text>
</comment>
<evidence type="ECO:0000256" key="1">
    <source>
        <dbReference type="ARBA" id="ARBA00009179"/>
    </source>
</evidence>
<name>I4END9_9BACT</name>
<feature type="domain" description="PDZ" evidence="7">
    <location>
        <begin position="115"/>
        <end position="184"/>
    </location>
</feature>
<protein>
    <submittedName>
        <fullName evidence="8">Carboxyl-terminal protease</fullName>
        <ecNumber evidence="8">3.4.21.102</ecNumber>
    </submittedName>
</protein>
<dbReference type="Proteomes" id="UP000004221">
    <property type="component" value="Unassembled WGS sequence"/>
</dbReference>
<dbReference type="Pfam" id="PF17820">
    <property type="entry name" value="PDZ_6"/>
    <property type="match status" value="1"/>
</dbReference>
<dbReference type="Gene3D" id="3.30.750.44">
    <property type="match status" value="1"/>
</dbReference>
<evidence type="ECO:0000313" key="8">
    <source>
        <dbReference type="EMBL" id="CCF86202.1"/>
    </source>
</evidence>
<evidence type="ECO:0000256" key="5">
    <source>
        <dbReference type="RuleBase" id="RU004404"/>
    </source>
</evidence>
<sequence length="427" mass="45387">MDEPRNDGHASASTRPQTRAPFGTPVFIIVAVLAIFVIGLSVGVLVDQTLSPFGPRTAKTQANVPQPVNQAWSLIHQHYVDEKAINDQKMESAAIKGMLSTLGDQGHTRYLNAEEVKQNQQSLAGNYVGVGIQIEQRDNKIVVIAPIDGSSAERAGIKPGDILTKVNGKSTDGLSTDQVVQAVRGPEGTTVDLVFDRPGQPAPIAVTLERTKLEVKSVQWVMLPDQIADIRISQFAHGTSNELTTAIRDAQQAGAKGIVLDLRSDPGGLLTEATGTASQFLKPGEPIFVSQVRNGDRTTHRAETGDIRTDLPVVVLVDHGTASAAEIVSGALQDNHRAKIVGQPTFGTGTVLQQYPLSDGSAILLGTELWLTPDGQEIRGQGIKPDIEVALPSGVVPYLPLPGHNSPDAIQQDTQLQRALDVLKGAG</sequence>
<accession>I4END9</accession>
<keyword evidence="6" id="KW-1133">Transmembrane helix</keyword>
<evidence type="ECO:0000259" key="7">
    <source>
        <dbReference type="PROSITE" id="PS50106"/>
    </source>
</evidence>
<gene>
    <name evidence="8" type="ORF">NITHO_870002</name>
</gene>
<dbReference type="InterPro" id="IPR029045">
    <property type="entry name" value="ClpP/crotonase-like_dom_sf"/>
</dbReference>
<evidence type="ECO:0000256" key="4">
    <source>
        <dbReference type="ARBA" id="ARBA00022825"/>
    </source>
</evidence>
<keyword evidence="3 5" id="KW-0378">Hydrolase</keyword>
<dbReference type="PROSITE" id="PS50106">
    <property type="entry name" value="PDZ"/>
    <property type="match status" value="1"/>
</dbReference>
<reference evidence="8 9" key="1">
    <citation type="journal article" date="2012" name="ISME J.">
        <title>Nitrification expanded: discovery, physiology and genomics of a nitrite-oxidizing bacterium from the phylum Chloroflexi.</title>
        <authorList>
            <person name="Sorokin D.Y."/>
            <person name="Lucker S."/>
            <person name="Vejmelkova D."/>
            <person name="Kostrikina N.A."/>
            <person name="Kleerebezem R."/>
            <person name="Rijpstra W.I."/>
            <person name="Damste J.S."/>
            <person name="Le Paslier D."/>
            <person name="Muyzer G."/>
            <person name="Wagner M."/>
            <person name="van Loosdrecht M.C."/>
            <person name="Daims H."/>
        </authorList>
    </citation>
    <scope>NUCLEOTIDE SEQUENCE [LARGE SCALE GENOMIC DNA]</scope>
    <source>
        <strain evidence="9">none</strain>
    </source>
</reference>
<keyword evidence="4 5" id="KW-0720">Serine protease</keyword>
<dbReference type="SMART" id="SM00228">
    <property type="entry name" value="PDZ"/>
    <property type="match status" value="1"/>
</dbReference>
<evidence type="ECO:0000313" key="9">
    <source>
        <dbReference type="Proteomes" id="UP000004221"/>
    </source>
</evidence>
<keyword evidence="6" id="KW-0472">Membrane</keyword>
<dbReference type="InterPro" id="IPR001478">
    <property type="entry name" value="PDZ"/>
</dbReference>
<dbReference type="GO" id="GO:0004252">
    <property type="term" value="F:serine-type endopeptidase activity"/>
    <property type="evidence" value="ECO:0007669"/>
    <property type="project" value="UniProtKB-EC"/>
</dbReference>
<dbReference type="EMBL" id="CAGS01000723">
    <property type="protein sequence ID" value="CCF86202.1"/>
    <property type="molecule type" value="Genomic_DNA"/>
</dbReference>
<evidence type="ECO:0000256" key="2">
    <source>
        <dbReference type="ARBA" id="ARBA00022670"/>
    </source>
</evidence>
<dbReference type="CDD" id="cd07560">
    <property type="entry name" value="Peptidase_S41_CPP"/>
    <property type="match status" value="1"/>
</dbReference>
<organism evidence="8 9">
    <name type="scientific">Nitrolancea hollandica Lb</name>
    <dbReference type="NCBI Taxonomy" id="1129897"/>
    <lineage>
        <taxon>Bacteria</taxon>
        <taxon>Pseudomonadati</taxon>
        <taxon>Thermomicrobiota</taxon>
        <taxon>Thermomicrobia</taxon>
        <taxon>Sphaerobacterales</taxon>
        <taxon>Sphaerobacterineae</taxon>
        <taxon>Sphaerobacteraceae</taxon>
        <taxon>Nitrolancea</taxon>
    </lineage>
</organism>
<dbReference type="InterPro" id="IPR005151">
    <property type="entry name" value="Tail-specific_protease"/>
</dbReference>
<dbReference type="InterPro" id="IPR004447">
    <property type="entry name" value="Peptidase_S41A"/>
</dbReference>
<dbReference type="RefSeq" id="WP_008481887.1">
    <property type="nucleotide sequence ID" value="NZ_CAGS01000723.1"/>
</dbReference>
<dbReference type="GO" id="GO:0006508">
    <property type="term" value="P:proteolysis"/>
    <property type="evidence" value="ECO:0007669"/>
    <property type="project" value="UniProtKB-KW"/>
</dbReference>
<feature type="transmembrane region" description="Helical" evidence="6">
    <location>
        <begin position="26"/>
        <end position="46"/>
    </location>
</feature>
<dbReference type="CDD" id="cd06782">
    <property type="entry name" value="cpPDZ_CPP-like"/>
    <property type="match status" value="1"/>
</dbReference>
<proteinExistence type="inferred from homology"/>
<dbReference type="PANTHER" id="PTHR32060">
    <property type="entry name" value="TAIL-SPECIFIC PROTEASE"/>
    <property type="match status" value="1"/>
</dbReference>
<comment type="caution">
    <text evidence="8">The sequence shown here is derived from an EMBL/GenBank/DDBJ whole genome shotgun (WGS) entry which is preliminary data.</text>
</comment>
<dbReference type="InterPro" id="IPR036034">
    <property type="entry name" value="PDZ_sf"/>
</dbReference>
<dbReference type="OrthoDB" id="9812068at2"/>
<dbReference type="GO" id="GO:0030288">
    <property type="term" value="C:outer membrane-bounded periplasmic space"/>
    <property type="evidence" value="ECO:0007669"/>
    <property type="project" value="TreeGrafter"/>
</dbReference>
<dbReference type="SUPFAM" id="SSF50156">
    <property type="entry name" value="PDZ domain-like"/>
    <property type="match status" value="1"/>
</dbReference>
<dbReference type="MEROPS" id="S41.004"/>
<keyword evidence="2 5" id="KW-0645">Protease</keyword>
<dbReference type="InterPro" id="IPR041489">
    <property type="entry name" value="PDZ_6"/>
</dbReference>
<dbReference type="PANTHER" id="PTHR32060:SF30">
    <property type="entry name" value="CARBOXY-TERMINAL PROCESSING PROTEASE CTPA"/>
    <property type="match status" value="1"/>
</dbReference>
<dbReference type="SMART" id="SM00245">
    <property type="entry name" value="TSPc"/>
    <property type="match status" value="1"/>
</dbReference>
<keyword evidence="9" id="KW-1185">Reference proteome</keyword>
<dbReference type="FunFam" id="2.30.42.10:FF:000063">
    <property type="entry name" value="Peptidase, S41 family"/>
    <property type="match status" value="1"/>
</dbReference>
<keyword evidence="6" id="KW-0812">Transmembrane</keyword>
<dbReference type="Gene3D" id="3.90.226.10">
    <property type="entry name" value="2-enoyl-CoA Hydratase, Chain A, domain 1"/>
    <property type="match status" value="1"/>
</dbReference>
<dbReference type="Gene3D" id="2.30.42.10">
    <property type="match status" value="1"/>
</dbReference>
<dbReference type="SUPFAM" id="SSF52096">
    <property type="entry name" value="ClpP/crotonase"/>
    <property type="match status" value="1"/>
</dbReference>
<evidence type="ECO:0000256" key="3">
    <source>
        <dbReference type="ARBA" id="ARBA00022801"/>
    </source>
</evidence>
<dbReference type="Pfam" id="PF03572">
    <property type="entry name" value="Peptidase_S41"/>
    <property type="match status" value="1"/>
</dbReference>
<evidence type="ECO:0000256" key="6">
    <source>
        <dbReference type="SAM" id="Phobius"/>
    </source>
</evidence>
<dbReference type="EC" id="3.4.21.102" evidence="8"/>
<dbReference type="NCBIfam" id="TIGR00225">
    <property type="entry name" value="prc"/>
    <property type="match status" value="1"/>
</dbReference>
<dbReference type="AlphaFoldDB" id="I4END9"/>
<dbReference type="GO" id="GO:0007165">
    <property type="term" value="P:signal transduction"/>
    <property type="evidence" value="ECO:0007669"/>
    <property type="project" value="TreeGrafter"/>
</dbReference>